<evidence type="ECO:0000313" key="2">
    <source>
        <dbReference type="Proteomes" id="UP000256763"/>
    </source>
</evidence>
<gene>
    <name evidence="1" type="ORF">CAL65_11710</name>
</gene>
<organism evidence="1 2">
    <name type="scientific">Alkalilimnicola ehrlichii</name>
    <dbReference type="NCBI Taxonomy" id="351052"/>
    <lineage>
        <taxon>Bacteria</taxon>
        <taxon>Pseudomonadati</taxon>
        <taxon>Pseudomonadota</taxon>
        <taxon>Gammaproteobacteria</taxon>
        <taxon>Chromatiales</taxon>
        <taxon>Ectothiorhodospiraceae</taxon>
        <taxon>Alkalilimnicola</taxon>
    </lineage>
</organism>
<dbReference type="Proteomes" id="UP000256763">
    <property type="component" value="Unassembled WGS sequence"/>
</dbReference>
<keyword evidence="2" id="KW-1185">Reference proteome</keyword>
<proteinExistence type="predicted"/>
<dbReference type="RefSeq" id="WP_116302264.1">
    <property type="nucleotide sequence ID" value="NZ_NFZV01000009.1"/>
</dbReference>
<comment type="caution">
    <text evidence="1">The sequence shown here is derived from an EMBL/GenBank/DDBJ whole genome shotgun (WGS) entry which is preliminary data.</text>
</comment>
<reference evidence="2" key="1">
    <citation type="submission" date="2017-05" db="EMBL/GenBank/DDBJ databases">
        <authorList>
            <person name="Sharma S."/>
            <person name="Sidhu C."/>
            <person name="Pinnaka A.K."/>
        </authorList>
    </citation>
    <scope>NUCLEOTIDE SEQUENCE [LARGE SCALE GENOMIC DNA]</scope>
    <source>
        <strain evidence="2">AK93</strain>
    </source>
</reference>
<sequence length="64" mass="7220">MEGGSIASNYLNQFFDVFKQGTAQTQQRMMKQVADRQAQAADSMQTNIEMMRARVQAGQIDLYA</sequence>
<dbReference type="AlphaFoldDB" id="A0A3E0WVT8"/>
<evidence type="ECO:0000313" key="1">
    <source>
        <dbReference type="EMBL" id="RFA36115.1"/>
    </source>
</evidence>
<protein>
    <submittedName>
        <fullName evidence="1">Uncharacterized protein</fullName>
    </submittedName>
</protein>
<dbReference type="EMBL" id="NFZW01000010">
    <property type="protein sequence ID" value="RFA36115.1"/>
    <property type="molecule type" value="Genomic_DNA"/>
</dbReference>
<accession>A0A3E0WVT8</accession>
<name>A0A3E0WVT8_9GAMM</name>